<dbReference type="EMBL" id="CP014691">
    <property type="protein sequence ID" value="AQS87469.1"/>
    <property type="molecule type" value="Genomic_DNA"/>
</dbReference>
<organism evidence="2 3">
    <name type="scientific">Neoasaia chiangmaiensis</name>
    <dbReference type="NCBI Taxonomy" id="320497"/>
    <lineage>
        <taxon>Bacteria</taxon>
        <taxon>Pseudomonadati</taxon>
        <taxon>Pseudomonadota</taxon>
        <taxon>Alphaproteobacteria</taxon>
        <taxon>Acetobacterales</taxon>
        <taxon>Acetobacteraceae</taxon>
        <taxon>Neoasaia</taxon>
    </lineage>
</organism>
<dbReference type="Proteomes" id="UP000188604">
    <property type="component" value="Chromosome"/>
</dbReference>
<dbReference type="OrthoDB" id="7225452at2"/>
<dbReference type="PROSITE" id="PS51257">
    <property type="entry name" value="PROKAR_LIPOPROTEIN"/>
    <property type="match status" value="1"/>
</dbReference>
<dbReference type="STRING" id="320497.A0U93_05415"/>
<dbReference type="RefSeq" id="WP_147151148.1">
    <property type="nucleotide sequence ID" value="NZ_BJXS01000009.1"/>
</dbReference>
<evidence type="ECO:0000313" key="2">
    <source>
        <dbReference type="EMBL" id="AQS87469.1"/>
    </source>
</evidence>
<evidence type="ECO:0008006" key="4">
    <source>
        <dbReference type="Google" id="ProtNLM"/>
    </source>
</evidence>
<evidence type="ECO:0000256" key="1">
    <source>
        <dbReference type="SAM" id="SignalP"/>
    </source>
</evidence>
<dbReference type="KEGG" id="nch:A0U93_05415"/>
<feature type="chain" id="PRO_5010703513" description="Lipoprotein SmpA/OmlA domain-containing protein" evidence="1">
    <location>
        <begin position="21"/>
        <end position="130"/>
    </location>
</feature>
<protein>
    <recommendedName>
        <fullName evidence="4">Lipoprotein SmpA/OmlA domain-containing protein</fullName>
    </recommendedName>
</protein>
<sequence length="130" mass="13920">MNIIRLALAGVMLTAMTACSSAGNSSMKNVTVADIDRNVRDGVTTSAQVRQLYGEPAATSYDNGNEVWNYEFVSDRPDGLSMAQDAVGLGFLGTKDSMRSNALELTFRNGIVVHHSFTTKNIGSGSGLRR</sequence>
<keyword evidence="3" id="KW-1185">Reference proteome</keyword>
<feature type="signal peptide" evidence="1">
    <location>
        <begin position="1"/>
        <end position="20"/>
    </location>
</feature>
<evidence type="ECO:0000313" key="3">
    <source>
        <dbReference type="Proteomes" id="UP000188604"/>
    </source>
</evidence>
<name>A0A1U9KNY8_9PROT</name>
<dbReference type="AlphaFoldDB" id="A0A1U9KNY8"/>
<accession>A0A1U9KNY8</accession>
<reference evidence="2 3" key="1">
    <citation type="submission" date="2016-03" db="EMBL/GenBank/DDBJ databases">
        <title>Acetic acid bacteria sequencing.</title>
        <authorList>
            <person name="Brandt J."/>
            <person name="Jakob F."/>
            <person name="Vogel R.F."/>
        </authorList>
    </citation>
    <scope>NUCLEOTIDE SEQUENCE [LARGE SCALE GENOMIC DNA]</scope>
    <source>
        <strain evidence="2 3">NBRC 101099</strain>
    </source>
</reference>
<gene>
    <name evidence="2" type="ORF">A0U93_05415</name>
</gene>
<proteinExistence type="predicted"/>
<keyword evidence="1" id="KW-0732">Signal</keyword>